<keyword evidence="1" id="KW-0346">Stress response</keyword>
<evidence type="ECO:0000256" key="3">
    <source>
        <dbReference type="RuleBase" id="RU003616"/>
    </source>
</evidence>
<evidence type="ECO:0000256" key="4">
    <source>
        <dbReference type="SAM" id="MobiDB-lite"/>
    </source>
</evidence>
<dbReference type="EMBL" id="MU793424">
    <property type="protein sequence ID" value="KAJ3783338.1"/>
    <property type="molecule type" value="Genomic_DNA"/>
</dbReference>
<feature type="domain" description="SHSP" evidence="5">
    <location>
        <begin position="46"/>
        <end position="192"/>
    </location>
</feature>
<dbReference type="Pfam" id="PF00011">
    <property type="entry name" value="HSP20"/>
    <property type="match status" value="1"/>
</dbReference>
<evidence type="ECO:0000256" key="2">
    <source>
        <dbReference type="PROSITE-ProRule" id="PRU00285"/>
    </source>
</evidence>
<organism evidence="6 7">
    <name type="scientific">Lentinula aff. detonsa</name>
    <dbReference type="NCBI Taxonomy" id="2804958"/>
    <lineage>
        <taxon>Eukaryota</taxon>
        <taxon>Fungi</taxon>
        <taxon>Dikarya</taxon>
        <taxon>Basidiomycota</taxon>
        <taxon>Agaricomycotina</taxon>
        <taxon>Agaricomycetes</taxon>
        <taxon>Agaricomycetidae</taxon>
        <taxon>Agaricales</taxon>
        <taxon>Marasmiineae</taxon>
        <taxon>Omphalotaceae</taxon>
        <taxon>Lentinula</taxon>
    </lineage>
</organism>
<comment type="caution">
    <text evidence="6">The sequence shown here is derived from an EMBL/GenBank/DDBJ whole genome shotgun (WGS) entry which is preliminary data.</text>
</comment>
<keyword evidence="7" id="KW-1185">Reference proteome</keyword>
<dbReference type="AlphaFoldDB" id="A0AA38KYF4"/>
<name>A0AA38KYF4_9AGAR</name>
<dbReference type="InterPro" id="IPR002068">
    <property type="entry name" value="A-crystallin/Hsp20_dom"/>
</dbReference>
<comment type="similarity">
    <text evidence="2 3">Belongs to the small heat shock protein (HSP20) family.</text>
</comment>
<proteinExistence type="inferred from homology"/>
<dbReference type="PROSITE" id="PS01031">
    <property type="entry name" value="SHSP"/>
    <property type="match status" value="1"/>
</dbReference>
<feature type="region of interest" description="Disordered" evidence="4">
    <location>
        <begin position="175"/>
        <end position="196"/>
    </location>
</feature>
<feature type="compositionally biased region" description="Polar residues" evidence="4">
    <location>
        <begin position="175"/>
        <end position="185"/>
    </location>
</feature>
<protein>
    <submittedName>
        <fullName evidence="6">HSP20-like chaperone</fullName>
    </submittedName>
</protein>
<evidence type="ECO:0000313" key="7">
    <source>
        <dbReference type="Proteomes" id="UP001163798"/>
    </source>
</evidence>
<evidence type="ECO:0000313" key="6">
    <source>
        <dbReference type="EMBL" id="KAJ3783338.1"/>
    </source>
</evidence>
<evidence type="ECO:0000259" key="5">
    <source>
        <dbReference type="PROSITE" id="PS01031"/>
    </source>
</evidence>
<dbReference type="InterPro" id="IPR031107">
    <property type="entry name" value="Small_HSP"/>
</dbReference>
<dbReference type="CDD" id="cd06464">
    <property type="entry name" value="ACD_sHsps-like"/>
    <property type="match status" value="1"/>
</dbReference>
<dbReference type="Proteomes" id="UP001163798">
    <property type="component" value="Unassembled WGS sequence"/>
</dbReference>
<dbReference type="Gene3D" id="2.60.40.790">
    <property type="match status" value="1"/>
</dbReference>
<dbReference type="InterPro" id="IPR008978">
    <property type="entry name" value="HSP20-like_chaperone"/>
</dbReference>
<reference evidence="6" key="1">
    <citation type="submission" date="2022-08" db="EMBL/GenBank/DDBJ databases">
        <authorList>
            <consortium name="DOE Joint Genome Institute"/>
            <person name="Min B."/>
            <person name="Riley R."/>
            <person name="Sierra-Patev S."/>
            <person name="Naranjo-Ortiz M."/>
            <person name="Looney B."/>
            <person name="Konkel Z."/>
            <person name="Slot J.C."/>
            <person name="Sakamoto Y."/>
            <person name="Steenwyk J.L."/>
            <person name="Rokas A."/>
            <person name="Carro J."/>
            <person name="Camarero S."/>
            <person name="Ferreira P."/>
            <person name="Molpeceres G."/>
            <person name="Ruiz-Duenas F.J."/>
            <person name="Serrano A."/>
            <person name="Henrissat B."/>
            <person name="Drula E."/>
            <person name="Hughes K.W."/>
            <person name="Mata J.L."/>
            <person name="Ishikawa N.K."/>
            <person name="Vargas-Isla R."/>
            <person name="Ushijima S."/>
            <person name="Smith C.A."/>
            <person name="Ahrendt S."/>
            <person name="Andreopoulos W."/>
            <person name="He G."/>
            <person name="Labutti K."/>
            <person name="Lipzen A."/>
            <person name="Ng V."/>
            <person name="Sandor L."/>
            <person name="Barry K."/>
            <person name="Martinez A.T."/>
            <person name="Xiao Y."/>
            <person name="Gibbons J.G."/>
            <person name="Terashima K."/>
            <person name="Hibbett D.S."/>
            <person name="Grigoriev I.V."/>
        </authorList>
    </citation>
    <scope>NUCLEOTIDE SEQUENCE</scope>
    <source>
        <strain evidence="6">TFB10291</strain>
    </source>
</reference>
<dbReference type="SUPFAM" id="SSF49764">
    <property type="entry name" value="HSP20-like chaperones"/>
    <property type="match status" value="1"/>
</dbReference>
<dbReference type="PANTHER" id="PTHR11527">
    <property type="entry name" value="HEAT-SHOCK PROTEIN 20 FAMILY MEMBER"/>
    <property type="match status" value="1"/>
</dbReference>
<gene>
    <name evidence="6" type="ORF">GGU10DRAFT_334816</name>
</gene>
<accession>A0AA38KYF4</accession>
<evidence type="ECO:0000256" key="1">
    <source>
        <dbReference type="ARBA" id="ARBA00023016"/>
    </source>
</evidence>
<sequence length="196" mass="22054">MAPLTTSKVQMSLSHNRLPPNDEIINQLVAKKLKALLRANKIRLVNPASKIFRPRCDLFDNPPSNLVTAMFELPGVKRSEVALNLREGVLVVAGERFRPEKYMSLSSFPRFSPVSTKAEASAGNELELKSRYVLEELRYGTFERRIQLPEGTQDADINAHMSDGMLIVTWPRQPSRQKSSISAQDLPTLPRNESIL</sequence>